<evidence type="ECO:0000259" key="11">
    <source>
        <dbReference type="PROSITE" id="PS50262"/>
    </source>
</evidence>
<dbReference type="EMBL" id="LNIX01000001">
    <property type="protein sequence ID" value="OXA62329.1"/>
    <property type="molecule type" value="Genomic_DNA"/>
</dbReference>
<dbReference type="PROSITE" id="PS50262">
    <property type="entry name" value="G_PROTEIN_RECEP_F1_2"/>
    <property type="match status" value="1"/>
</dbReference>
<dbReference type="GO" id="GO:0005886">
    <property type="term" value="C:plasma membrane"/>
    <property type="evidence" value="ECO:0007669"/>
    <property type="project" value="UniProtKB-SubCell"/>
</dbReference>
<comment type="subcellular location">
    <subcellularLocation>
        <location evidence="1">Cell membrane</location>
        <topology evidence="1">Multi-pass membrane protein</topology>
    </subcellularLocation>
</comment>
<dbReference type="Proteomes" id="UP000198287">
    <property type="component" value="Unassembled WGS sequence"/>
</dbReference>
<evidence type="ECO:0000256" key="4">
    <source>
        <dbReference type="ARBA" id="ARBA00022692"/>
    </source>
</evidence>
<feature type="transmembrane region" description="Helical" evidence="10">
    <location>
        <begin position="25"/>
        <end position="50"/>
    </location>
</feature>
<evidence type="ECO:0000256" key="3">
    <source>
        <dbReference type="ARBA" id="ARBA00022475"/>
    </source>
</evidence>
<dbReference type="GO" id="GO:0030425">
    <property type="term" value="C:dendrite"/>
    <property type="evidence" value="ECO:0007669"/>
    <property type="project" value="TreeGrafter"/>
</dbReference>
<keyword evidence="6" id="KW-0297">G-protein coupled receptor</keyword>
<feature type="domain" description="G-protein coupled receptors family 1 profile" evidence="11">
    <location>
        <begin position="41"/>
        <end position="238"/>
    </location>
</feature>
<dbReference type="InterPro" id="IPR000276">
    <property type="entry name" value="GPCR_Rhodpsn"/>
</dbReference>
<feature type="transmembrane region" description="Helical" evidence="10">
    <location>
        <begin position="179"/>
        <end position="201"/>
    </location>
</feature>
<reference evidence="12 13" key="1">
    <citation type="submission" date="2015-12" db="EMBL/GenBank/DDBJ databases">
        <title>The genome of Folsomia candida.</title>
        <authorList>
            <person name="Faddeeva A."/>
            <person name="Derks M.F."/>
            <person name="Anvar Y."/>
            <person name="Smit S."/>
            <person name="Van Straalen N."/>
            <person name="Roelofs D."/>
        </authorList>
    </citation>
    <scope>NUCLEOTIDE SEQUENCE [LARGE SCALE GENOMIC DNA]</scope>
    <source>
        <strain evidence="12 13">VU population</strain>
        <tissue evidence="12">Whole body</tissue>
    </source>
</reference>
<feature type="transmembrane region" description="Helical" evidence="10">
    <location>
        <begin position="272"/>
        <end position="294"/>
    </location>
</feature>
<feature type="transmembrane region" description="Helical" evidence="10">
    <location>
        <begin position="365"/>
        <end position="384"/>
    </location>
</feature>
<evidence type="ECO:0000256" key="2">
    <source>
        <dbReference type="ARBA" id="ARBA00010663"/>
    </source>
</evidence>
<feature type="transmembrane region" description="Helical" evidence="10">
    <location>
        <begin position="221"/>
        <end position="244"/>
    </location>
</feature>
<evidence type="ECO:0000256" key="9">
    <source>
        <dbReference type="ARBA" id="ARBA00023224"/>
    </source>
</evidence>
<evidence type="ECO:0000256" key="7">
    <source>
        <dbReference type="ARBA" id="ARBA00023136"/>
    </source>
</evidence>
<dbReference type="AlphaFoldDB" id="A0A226EXQ0"/>
<dbReference type="GO" id="GO:0004993">
    <property type="term" value="F:G protein-coupled serotonin receptor activity"/>
    <property type="evidence" value="ECO:0007669"/>
    <property type="project" value="TreeGrafter"/>
</dbReference>
<dbReference type="OrthoDB" id="5984709at2759"/>
<organism evidence="12 13">
    <name type="scientific">Folsomia candida</name>
    <name type="common">Springtail</name>
    <dbReference type="NCBI Taxonomy" id="158441"/>
    <lineage>
        <taxon>Eukaryota</taxon>
        <taxon>Metazoa</taxon>
        <taxon>Ecdysozoa</taxon>
        <taxon>Arthropoda</taxon>
        <taxon>Hexapoda</taxon>
        <taxon>Collembola</taxon>
        <taxon>Entomobryomorpha</taxon>
        <taxon>Isotomoidea</taxon>
        <taxon>Isotomidae</taxon>
        <taxon>Proisotominae</taxon>
        <taxon>Folsomia</taxon>
    </lineage>
</organism>
<keyword evidence="3" id="KW-1003">Cell membrane</keyword>
<feature type="transmembrane region" description="Helical" evidence="10">
    <location>
        <begin position="62"/>
        <end position="86"/>
    </location>
</feature>
<keyword evidence="7 10" id="KW-0472">Membrane</keyword>
<dbReference type="SUPFAM" id="SSF81321">
    <property type="entry name" value="Family A G protein-coupled receptor-like"/>
    <property type="match status" value="1"/>
</dbReference>
<protein>
    <submittedName>
        <fullName evidence="12">5-hydroxytryptamine receptor</fullName>
    </submittedName>
</protein>
<dbReference type="CDD" id="cd00637">
    <property type="entry name" value="7tm_classA_rhodopsin-like"/>
    <property type="match status" value="1"/>
</dbReference>
<dbReference type="GO" id="GO:0007187">
    <property type="term" value="P:G protein-coupled receptor signaling pathway, coupled to cyclic nucleotide second messenger"/>
    <property type="evidence" value="ECO:0007669"/>
    <property type="project" value="TreeGrafter"/>
</dbReference>
<dbReference type="GO" id="GO:0007268">
    <property type="term" value="P:chemical synaptic transmission"/>
    <property type="evidence" value="ECO:0007669"/>
    <property type="project" value="TreeGrafter"/>
</dbReference>
<dbReference type="GO" id="GO:0045202">
    <property type="term" value="C:synapse"/>
    <property type="evidence" value="ECO:0007669"/>
    <property type="project" value="GOC"/>
</dbReference>
<proteinExistence type="inferred from homology"/>
<keyword evidence="5 10" id="KW-1133">Transmembrane helix</keyword>
<evidence type="ECO:0000256" key="5">
    <source>
        <dbReference type="ARBA" id="ARBA00022989"/>
    </source>
</evidence>
<comment type="similarity">
    <text evidence="2">Belongs to the G-protein coupled receptor 1 family.</text>
</comment>
<keyword evidence="9" id="KW-0807">Transducer</keyword>
<dbReference type="Gene3D" id="1.20.1070.10">
    <property type="entry name" value="Rhodopsin 7-helix transmembrane proteins"/>
    <property type="match status" value="2"/>
</dbReference>
<evidence type="ECO:0000256" key="10">
    <source>
        <dbReference type="SAM" id="Phobius"/>
    </source>
</evidence>
<keyword evidence="4 10" id="KW-0812">Transmembrane</keyword>
<dbReference type="GO" id="GO:0030594">
    <property type="term" value="F:neurotransmitter receptor activity"/>
    <property type="evidence" value="ECO:0007669"/>
    <property type="project" value="TreeGrafter"/>
</dbReference>
<sequence>MVPPHGHGSQHYPASSLKDHDWLNFFRLVSISAVATLATTFNIFTISSIIVDDLLRKKGNSFLVSITLADLLVTAFLLPAISVSILAQTEDSENLCRFQYTVGCMSCVTASMFTAAIGIENFLRLRALKNLESARHRRRGQPVNSIVHTTDTAPEHQAPLPPPRSVCSQFQVTVLNLTFWILAVVVVLVHLMLMPHLTFAICGDGGRGPSVRSLPNEKTLLFDSILALGAFLLSFVILGGLGFLKCACIMKSWSKPLPYITSREFALINSNFWNWLGRFLVWAPAIVTAVVIQFDSSTTSLLLSSPPYEPVPLPTGRVSLYFHPTITTTMGGRGEREMSTAFSSNTISLTGKDSQQDLNFMLQRLVFWSSILPSCLGSIIYACANKDFRRCYIQLFNYCCCKTSVTLTRRPRDNLRGGNEVRTHILPGYNIYSSGHSEVAASAPPRFNTFKCGPLMNYRRDVYEL</sequence>
<gene>
    <name evidence="12" type="ORF">Fcan01_02072</name>
</gene>
<dbReference type="PANTHER" id="PTHR24247">
    <property type="entry name" value="5-HYDROXYTRYPTAMINE RECEPTOR"/>
    <property type="match status" value="1"/>
</dbReference>
<keyword evidence="13" id="KW-1185">Reference proteome</keyword>
<comment type="caution">
    <text evidence="12">The sequence shown here is derived from an EMBL/GenBank/DDBJ whole genome shotgun (WGS) entry which is preliminary data.</text>
</comment>
<evidence type="ECO:0000256" key="6">
    <source>
        <dbReference type="ARBA" id="ARBA00023040"/>
    </source>
</evidence>
<dbReference type="Pfam" id="PF00001">
    <property type="entry name" value="7tm_1"/>
    <property type="match status" value="1"/>
</dbReference>
<name>A0A226EXQ0_FOLCA</name>
<feature type="transmembrane region" description="Helical" evidence="10">
    <location>
        <begin position="98"/>
        <end position="119"/>
    </location>
</feature>
<dbReference type="OMA" id="SICHFQW"/>
<evidence type="ECO:0000313" key="12">
    <source>
        <dbReference type="EMBL" id="OXA62329.1"/>
    </source>
</evidence>
<dbReference type="InterPro" id="IPR017452">
    <property type="entry name" value="GPCR_Rhodpsn_7TM"/>
</dbReference>
<dbReference type="PRINTS" id="PR00237">
    <property type="entry name" value="GPCRRHODOPSN"/>
</dbReference>
<keyword evidence="8 12" id="KW-0675">Receptor</keyword>
<evidence type="ECO:0000256" key="1">
    <source>
        <dbReference type="ARBA" id="ARBA00004651"/>
    </source>
</evidence>
<evidence type="ECO:0000313" key="13">
    <source>
        <dbReference type="Proteomes" id="UP000198287"/>
    </source>
</evidence>
<evidence type="ECO:0000256" key="8">
    <source>
        <dbReference type="ARBA" id="ARBA00023170"/>
    </source>
</evidence>
<accession>A0A226EXQ0</accession>